<name>A0AAW1CNV8_9HEMI</name>
<feature type="transmembrane region" description="Helical" evidence="1">
    <location>
        <begin position="458"/>
        <end position="481"/>
    </location>
</feature>
<dbReference type="Proteomes" id="UP001461498">
    <property type="component" value="Unassembled WGS sequence"/>
</dbReference>
<evidence type="ECO:0000313" key="2">
    <source>
        <dbReference type="EMBL" id="KAK9498483.1"/>
    </source>
</evidence>
<evidence type="ECO:0000256" key="1">
    <source>
        <dbReference type="SAM" id="Phobius"/>
    </source>
</evidence>
<feature type="transmembrane region" description="Helical" evidence="1">
    <location>
        <begin position="487"/>
        <end position="507"/>
    </location>
</feature>
<feature type="transmembrane region" description="Helical" evidence="1">
    <location>
        <begin position="545"/>
        <end position="566"/>
    </location>
</feature>
<reference evidence="2 3" key="1">
    <citation type="submission" date="2022-12" db="EMBL/GenBank/DDBJ databases">
        <title>Chromosome-level genome assembly of true bugs.</title>
        <authorList>
            <person name="Ma L."/>
            <person name="Li H."/>
        </authorList>
    </citation>
    <scope>NUCLEOTIDE SEQUENCE [LARGE SCALE GENOMIC DNA]</scope>
    <source>
        <strain evidence="2">Lab_2022b</strain>
    </source>
</reference>
<proteinExistence type="predicted"/>
<dbReference type="InterPro" id="IPR011701">
    <property type="entry name" value="MFS"/>
</dbReference>
<feature type="transmembrane region" description="Helical" evidence="1">
    <location>
        <begin position="175"/>
        <end position="196"/>
    </location>
</feature>
<feature type="transmembrane region" description="Helical" evidence="1">
    <location>
        <begin position="386"/>
        <end position="409"/>
    </location>
</feature>
<accession>A0AAW1CNV8</accession>
<dbReference type="InterPro" id="IPR036259">
    <property type="entry name" value="MFS_trans_sf"/>
</dbReference>
<dbReference type="PANTHER" id="PTHR11360">
    <property type="entry name" value="MONOCARBOXYLATE TRANSPORTER"/>
    <property type="match status" value="1"/>
</dbReference>
<comment type="caution">
    <text evidence="2">The sequence shown here is derived from an EMBL/GenBank/DDBJ whole genome shotgun (WGS) entry which is preliminary data.</text>
</comment>
<evidence type="ECO:0000313" key="3">
    <source>
        <dbReference type="Proteomes" id="UP001461498"/>
    </source>
</evidence>
<dbReference type="EMBL" id="JAPXFL010000012">
    <property type="protein sequence ID" value="KAK9498483.1"/>
    <property type="molecule type" value="Genomic_DNA"/>
</dbReference>
<dbReference type="GO" id="GO:0008028">
    <property type="term" value="F:monocarboxylic acid transmembrane transporter activity"/>
    <property type="evidence" value="ECO:0007669"/>
    <property type="project" value="TreeGrafter"/>
</dbReference>
<dbReference type="SUPFAM" id="SSF103473">
    <property type="entry name" value="MFS general substrate transporter"/>
    <property type="match status" value="1"/>
</dbReference>
<evidence type="ECO:0008006" key="4">
    <source>
        <dbReference type="Google" id="ProtNLM"/>
    </source>
</evidence>
<keyword evidence="1" id="KW-1133">Transmembrane helix</keyword>
<dbReference type="Pfam" id="PF07690">
    <property type="entry name" value="MFS_1"/>
    <property type="match status" value="1"/>
</dbReference>
<feature type="transmembrane region" description="Helical" evidence="1">
    <location>
        <begin position="113"/>
        <end position="133"/>
    </location>
</feature>
<dbReference type="AlphaFoldDB" id="A0AAW1CNV8"/>
<protein>
    <recommendedName>
        <fullName evidence="4">Monocarboxylate transporter</fullName>
    </recommendedName>
</protein>
<keyword evidence="1" id="KW-0472">Membrane</keyword>
<feature type="transmembrane region" description="Helical" evidence="1">
    <location>
        <begin position="20"/>
        <end position="43"/>
    </location>
</feature>
<organism evidence="2 3">
    <name type="scientific">Rhynocoris fuscipes</name>
    <dbReference type="NCBI Taxonomy" id="488301"/>
    <lineage>
        <taxon>Eukaryota</taxon>
        <taxon>Metazoa</taxon>
        <taxon>Ecdysozoa</taxon>
        <taxon>Arthropoda</taxon>
        <taxon>Hexapoda</taxon>
        <taxon>Insecta</taxon>
        <taxon>Pterygota</taxon>
        <taxon>Neoptera</taxon>
        <taxon>Paraneoptera</taxon>
        <taxon>Hemiptera</taxon>
        <taxon>Heteroptera</taxon>
        <taxon>Panheteroptera</taxon>
        <taxon>Cimicomorpha</taxon>
        <taxon>Reduviidae</taxon>
        <taxon>Harpactorinae</taxon>
        <taxon>Harpactorini</taxon>
        <taxon>Rhynocoris</taxon>
    </lineage>
</organism>
<feature type="transmembrane region" description="Helical" evidence="1">
    <location>
        <begin position="514"/>
        <end position="533"/>
    </location>
</feature>
<keyword evidence="1" id="KW-0812">Transmembrane</keyword>
<feature type="transmembrane region" description="Helical" evidence="1">
    <location>
        <begin position="87"/>
        <end position="107"/>
    </location>
</feature>
<dbReference type="PANTHER" id="PTHR11360:SF284">
    <property type="entry name" value="EG:103B4.3 PROTEIN-RELATED"/>
    <property type="match status" value="1"/>
</dbReference>
<sequence>MNGQDYELYITVPPDGGYSWVIASISFLGFLITDGIGNSFFLYRKRLADYLEVNETDTAAIGATYTSMCMFLGPIVSALCNQWGFRIIMISGGLILSLGYGLCYFSTSYTLTLFLFGIVAGTGGGFVNVPNAAPVGYWFDKRRPIALGFASSGGGIGMLLIPYTTERLIENRPWLYAFIYHATLFALYILLGILLIPLKPVKMISDQPTPGTSKARAPTKKKIHNKYHQTASQLFPPESLKVDTIDPWMQASMSRVLLRQGKPVPQTSQGYGNIVRTATLRQSSSTSLISKQSMRHVRNICGCCKRPPVGHRPLYKSDLFYQGSIYRLQHQDQTIYTDRAIDYAMFVTKLPTRYDIAEEERLCVCYPESVKRTLYTMFDFSVMKEYSFLLFLLSNFFFTMGSCLPTLYICQKAAKNNLPNSVRTWLVPTIGIGVFFGRFTAGVLLQLFPLLHAFHICLSVNIAVTLLTFAIIFINITFYYFFYTTTYGIFFGIFTSIRSLIIVDYLGLDRLTSATGVLFFFSGCALLIGPPAAENIKYHFAEDYVFYFAGTLMSIAFLCLLPMMLIKRNVSYV</sequence>
<dbReference type="Gene3D" id="1.20.1250.20">
    <property type="entry name" value="MFS general substrate transporter like domains"/>
    <property type="match status" value="2"/>
</dbReference>
<feature type="transmembrane region" description="Helical" evidence="1">
    <location>
        <begin position="145"/>
        <end position="163"/>
    </location>
</feature>
<dbReference type="InterPro" id="IPR050327">
    <property type="entry name" value="Proton-linked_MCT"/>
</dbReference>
<keyword evidence="3" id="KW-1185">Reference proteome</keyword>
<gene>
    <name evidence="2" type="ORF">O3M35_003109</name>
</gene>
<feature type="transmembrane region" description="Helical" evidence="1">
    <location>
        <begin position="429"/>
        <end position="451"/>
    </location>
</feature>